<keyword evidence="10" id="KW-1015">Disulfide bond</keyword>
<evidence type="ECO:0000256" key="5">
    <source>
        <dbReference type="ARBA" id="ARBA00022692"/>
    </source>
</evidence>
<dbReference type="Pfam" id="PF00858">
    <property type="entry name" value="ASC"/>
    <property type="match status" value="1"/>
</dbReference>
<dbReference type="GO" id="GO:0015280">
    <property type="term" value="F:ligand-gated sodium channel activity"/>
    <property type="evidence" value="ECO:0007669"/>
    <property type="project" value="InterPro"/>
</dbReference>
<dbReference type="FunFam" id="2.60.470.10:FF:000005">
    <property type="entry name" value="Amiloride-sensitive sodium channel subunit gamma"/>
    <property type="match status" value="1"/>
</dbReference>
<evidence type="ECO:0000256" key="15">
    <source>
        <dbReference type="ARBA" id="ARBA00059503"/>
    </source>
</evidence>
<accession>A0AAV7LWK7</accession>
<evidence type="ECO:0000256" key="1">
    <source>
        <dbReference type="ARBA" id="ARBA00004424"/>
    </source>
</evidence>
<evidence type="ECO:0000256" key="7">
    <source>
        <dbReference type="ARBA" id="ARBA00023053"/>
    </source>
</evidence>
<sequence length="669" mass="76483">MPEHKKKLKEKLKKTLPVTGPQAPTLYELMQWYCLTTNTHGCRRIVVSKGRLRRLIWIGLTVTSVGLIFWQCALLIMSFYSVTVSITVSFQKLEFPAVTICNLNPYKYREVKPYLTNLEEKTIANLKDLYGYTDAIIRQRRDTDALHERENDNDPEGFLQKIRLVRIEDIMGEEILVSDIPSGRKRRMKSRMVDGERAAAPTPLRRKTVGFQLCNQFNASDCTTYTFSSGVNAIQQWYYLHYTNLMAQLPMEKKIEMSYTADELIVTCFFNGMPCSNSRNFKLLHHPLYGNCYTFNSGEDGTIMSTSTGGSIYGLQVILYIDEADYNPFLSISAGAKILVHGQNEHPFVEDVGTDIETAMETAIGLQLTESSKLSSPYSDCTLDGSDIPVNNIYNKSYSYQVCIHSCFQEAMVDVCGCANYNQPLPPGAEFCNYNVYPNWMYCYLQLYSDFVKEDMGCHMKCRESCSNREWTFTRSTAQWPSMTSEEWMLRVLTWEMGDKINKNLTKNDLANVGIFYKDLNLRSISESPGNSIATLLSNFGGQLGLWMSCSMVCVIEIVEIFFVDSFWVFARQCWQKLRKRWQEKKEERRRAQEAAASRGAVPEESGHDNPVCIQDEDPPTFNTALSLPLPSNCQVPRTPPPNYNTLRIQTFIENGAELEDSEDDTEYL</sequence>
<keyword evidence="2" id="KW-0813">Transport</keyword>
<dbReference type="Gene3D" id="1.10.287.770">
    <property type="entry name" value="YojJ-like"/>
    <property type="match status" value="1"/>
</dbReference>
<evidence type="ECO:0000256" key="14">
    <source>
        <dbReference type="ARBA" id="ARBA00038067"/>
    </source>
</evidence>
<evidence type="ECO:0000256" key="4">
    <source>
        <dbReference type="ARBA" id="ARBA00022475"/>
    </source>
</evidence>
<gene>
    <name evidence="19" type="ORF">NDU88_001075</name>
</gene>
<dbReference type="InterPro" id="IPR001873">
    <property type="entry name" value="ENaC"/>
</dbReference>
<proteinExistence type="inferred from homology"/>
<comment type="subcellular location">
    <subcellularLocation>
        <location evidence="1">Apical cell membrane</location>
        <topology evidence="1">Multi-pass membrane protein</topology>
    </subcellularLocation>
</comment>
<evidence type="ECO:0000256" key="12">
    <source>
        <dbReference type="ARBA" id="ARBA00023303"/>
    </source>
</evidence>
<evidence type="ECO:0000313" key="20">
    <source>
        <dbReference type="Proteomes" id="UP001066276"/>
    </source>
</evidence>
<evidence type="ECO:0000256" key="11">
    <source>
        <dbReference type="ARBA" id="ARBA00023201"/>
    </source>
</evidence>
<evidence type="ECO:0000256" key="2">
    <source>
        <dbReference type="ARBA" id="ARBA00022448"/>
    </source>
</evidence>
<feature type="region of interest" description="Disordered" evidence="17">
    <location>
        <begin position="590"/>
        <end position="616"/>
    </location>
</feature>
<keyword evidence="5 18" id="KW-0812">Transmembrane</keyword>
<dbReference type="Proteomes" id="UP001066276">
    <property type="component" value="Chromosome 10"/>
</dbReference>
<keyword evidence="7" id="KW-0915">Sodium</keyword>
<dbReference type="NCBIfam" id="TIGR00859">
    <property type="entry name" value="ENaC"/>
    <property type="match status" value="1"/>
</dbReference>
<evidence type="ECO:0000256" key="13">
    <source>
        <dbReference type="ARBA" id="ARBA00036239"/>
    </source>
</evidence>
<dbReference type="PRINTS" id="PR01078">
    <property type="entry name" value="AMINACHANNEL"/>
</dbReference>
<keyword evidence="9 18" id="KW-0472">Membrane</keyword>
<dbReference type="GO" id="GO:0016324">
    <property type="term" value="C:apical plasma membrane"/>
    <property type="evidence" value="ECO:0007669"/>
    <property type="project" value="UniProtKB-SubCell"/>
</dbReference>
<dbReference type="AlphaFoldDB" id="A0AAV7LWK7"/>
<keyword evidence="11" id="KW-0739">Sodium transport</keyword>
<keyword evidence="4" id="KW-1003">Cell membrane</keyword>
<keyword evidence="8" id="KW-0406">Ion transport</keyword>
<keyword evidence="3" id="KW-0894">Sodium channel</keyword>
<name>A0AAV7LWK7_PLEWA</name>
<feature type="transmembrane region" description="Helical" evidence="18">
    <location>
        <begin position="55"/>
        <end position="80"/>
    </location>
</feature>
<evidence type="ECO:0000256" key="16">
    <source>
        <dbReference type="ARBA" id="ARBA00065436"/>
    </source>
</evidence>
<evidence type="ECO:0000256" key="6">
    <source>
        <dbReference type="ARBA" id="ARBA00022989"/>
    </source>
</evidence>
<protein>
    <submittedName>
        <fullName evidence="19">Uncharacterized protein</fullName>
    </submittedName>
</protein>
<keyword evidence="20" id="KW-1185">Reference proteome</keyword>
<dbReference type="EMBL" id="JANPWB010000014">
    <property type="protein sequence ID" value="KAJ1095925.1"/>
    <property type="molecule type" value="Genomic_DNA"/>
</dbReference>
<dbReference type="PANTHER" id="PTHR11690:SF19">
    <property type="entry name" value="AMILORIDE-SENSITIVE SODIUM CHANNEL SUBUNIT GAMMA"/>
    <property type="match status" value="1"/>
</dbReference>
<evidence type="ECO:0000256" key="9">
    <source>
        <dbReference type="ARBA" id="ARBA00023136"/>
    </source>
</evidence>
<dbReference type="InterPro" id="IPR004724">
    <property type="entry name" value="ENaC_chordates"/>
</dbReference>
<reference evidence="19" key="1">
    <citation type="journal article" date="2022" name="bioRxiv">
        <title>Sequencing and chromosome-scale assembly of the giantPleurodeles waltlgenome.</title>
        <authorList>
            <person name="Brown T."/>
            <person name="Elewa A."/>
            <person name="Iarovenko S."/>
            <person name="Subramanian E."/>
            <person name="Araus A.J."/>
            <person name="Petzold A."/>
            <person name="Susuki M."/>
            <person name="Suzuki K.-i.T."/>
            <person name="Hayashi T."/>
            <person name="Toyoda A."/>
            <person name="Oliveira C."/>
            <person name="Osipova E."/>
            <person name="Leigh N.D."/>
            <person name="Simon A."/>
            <person name="Yun M.H."/>
        </authorList>
    </citation>
    <scope>NUCLEOTIDE SEQUENCE</scope>
    <source>
        <strain evidence="19">20211129_DDA</strain>
        <tissue evidence="19">Liver</tissue>
    </source>
</reference>
<dbReference type="GO" id="GO:0034706">
    <property type="term" value="C:sodium channel complex"/>
    <property type="evidence" value="ECO:0007669"/>
    <property type="project" value="UniProtKB-ARBA"/>
</dbReference>
<dbReference type="PANTHER" id="PTHR11690">
    <property type="entry name" value="AMILORIDE-SENSITIVE SODIUM CHANNEL-RELATED"/>
    <property type="match status" value="1"/>
</dbReference>
<evidence type="ECO:0000256" key="18">
    <source>
        <dbReference type="SAM" id="Phobius"/>
    </source>
</evidence>
<comment type="subunit">
    <text evidence="16">Component of the heterotrimeric epithelial sodium channel (ENaC) composed of an alpha/SCNN1A, a beta/SCNN1B and a gamma/SCNN1G subunit.</text>
</comment>
<keyword evidence="6 18" id="KW-1133">Transmembrane helix</keyword>
<evidence type="ECO:0000256" key="8">
    <source>
        <dbReference type="ARBA" id="ARBA00023065"/>
    </source>
</evidence>
<dbReference type="InterPro" id="IPR020903">
    <property type="entry name" value="ENaC_CS"/>
</dbReference>
<comment type="catalytic activity">
    <reaction evidence="13">
        <text>Na(+)(in) = Na(+)(out)</text>
        <dbReference type="Rhea" id="RHEA:34963"/>
        <dbReference type="ChEBI" id="CHEBI:29101"/>
    </reaction>
</comment>
<evidence type="ECO:0000256" key="3">
    <source>
        <dbReference type="ARBA" id="ARBA00022461"/>
    </source>
</evidence>
<comment type="caution">
    <text evidence="19">The sequence shown here is derived from an EMBL/GenBank/DDBJ whole genome shotgun (WGS) entry which is preliminary data.</text>
</comment>
<dbReference type="PROSITE" id="PS01206">
    <property type="entry name" value="ASC"/>
    <property type="match status" value="1"/>
</dbReference>
<evidence type="ECO:0000313" key="19">
    <source>
        <dbReference type="EMBL" id="KAJ1095925.1"/>
    </source>
</evidence>
<keyword evidence="12" id="KW-0407">Ion channel</keyword>
<dbReference type="FunFam" id="1.10.287.770:FF:000005">
    <property type="entry name" value="Amiloride-sensitive sodium channel subunit gamma"/>
    <property type="match status" value="1"/>
</dbReference>
<comment type="similarity">
    <text evidence="14">Belongs to the amiloride-sensitive sodium channel (TC 1.A.6) family. SCNN1G subfamily.</text>
</comment>
<evidence type="ECO:0000256" key="10">
    <source>
        <dbReference type="ARBA" id="ARBA00023157"/>
    </source>
</evidence>
<evidence type="ECO:0000256" key="17">
    <source>
        <dbReference type="SAM" id="MobiDB-lite"/>
    </source>
</evidence>
<organism evidence="19 20">
    <name type="scientific">Pleurodeles waltl</name>
    <name type="common">Iberian ribbed newt</name>
    <dbReference type="NCBI Taxonomy" id="8319"/>
    <lineage>
        <taxon>Eukaryota</taxon>
        <taxon>Metazoa</taxon>
        <taxon>Chordata</taxon>
        <taxon>Craniata</taxon>
        <taxon>Vertebrata</taxon>
        <taxon>Euteleostomi</taxon>
        <taxon>Amphibia</taxon>
        <taxon>Batrachia</taxon>
        <taxon>Caudata</taxon>
        <taxon>Salamandroidea</taxon>
        <taxon>Salamandridae</taxon>
        <taxon>Pleurodelinae</taxon>
        <taxon>Pleurodeles</taxon>
    </lineage>
</organism>
<comment type="function">
    <text evidence="15">This is one of the three pore-forming subunits of the heterotrimeric epithelial sodium channel (ENaC), a critical regulator of sodium balance and fluid homeostasis. ENaC operates in epithelial tissues, where it mediates the electrodiffusion of sodium ions from extracellular fluid through the apical membrane of cells, with water following osmotically.</text>
</comment>
<dbReference type="Gene3D" id="2.60.470.10">
    <property type="entry name" value="Acid-sensing ion channels like domains"/>
    <property type="match status" value="1"/>
</dbReference>